<dbReference type="EMBL" id="HE797221">
    <property type="protein sequence ID" value="CCM06031.1"/>
    <property type="molecule type" value="Genomic_DNA"/>
</dbReference>
<sequence>MFSLLGLTIWPLTLVQALSQQTFSYYEDLLDNSTAPFIFNSLSSLLSQWPNTYHGNGHTIIPGVIDPYTLLYHARNSADLPPSSEWLAFDPEMSFGIFSWDRPATFLATYRTLRPARIIYFDGMSAALNFKEAGWLDSQEVFMAGRGRLNESDKYDIFDEPGRLTKLCKWAKQVNLDGIVRMNSGFEVMWCDFDSPTLQLVSYLNITPPGHPPPIEQPDEDEFPWSPIGIAAFSEWFRASAQRGMSPQPHVHLDYSSFVTFYHPRLRSLAGARGERTMRQHRIWNDISVVDAQSVRSEVEEVVQRPGWPANGSGMNWAALAQNIVEEWANRIMQLHEFLGNTSTPQDDTIPVNTTYTLLTLRRLTYSPLSPFIDTSVSNASVRDWIFGASEIFSENHLFPLFPTTPTNSSMLRRCMYSATGLLHDPRIDKTPQEALLRMSVETVLERLCTDYGVLFVDSMEANEEISEPDLMKMIDRWATRIDALMHWLDWTVWLRCNEACSSNSICTMPMWPVNGFDGWDDDDMTPLIWKHQCVDLSPEALSEPLRYYFNWTPPQQDFALDKIL</sequence>
<dbReference type="InParanoid" id="J4IC97"/>
<gene>
    <name evidence="2" type="ORF">FIBRA_08276</name>
</gene>
<dbReference type="HOGENOM" id="CLU_017366_2_1_1"/>
<dbReference type="RefSeq" id="XP_012185314.1">
    <property type="nucleotide sequence ID" value="XM_012329924.1"/>
</dbReference>
<feature type="chain" id="PRO_5003779411" evidence="1">
    <location>
        <begin position="18"/>
        <end position="565"/>
    </location>
</feature>
<dbReference type="PANTHER" id="PTHR35204:SF1">
    <property type="entry name" value="ENTEROTOXIN"/>
    <property type="match status" value="1"/>
</dbReference>
<feature type="signal peptide" evidence="1">
    <location>
        <begin position="1"/>
        <end position="17"/>
    </location>
</feature>
<dbReference type="InterPro" id="IPR038921">
    <property type="entry name" value="YOR389W-like"/>
</dbReference>
<reference evidence="2 3" key="1">
    <citation type="journal article" date="2012" name="Appl. Environ. Microbiol.">
        <title>Short-read sequencing for genomic analysis of the brown rot fungus Fibroporia radiculosa.</title>
        <authorList>
            <person name="Tang J.D."/>
            <person name="Perkins A.D."/>
            <person name="Sonstegard T.S."/>
            <person name="Schroeder S.G."/>
            <person name="Burgess S.C."/>
            <person name="Diehl S.V."/>
        </authorList>
    </citation>
    <scope>NUCLEOTIDE SEQUENCE [LARGE SCALE GENOMIC DNA]</scope>
    <source>
        <strain evidence="2 3">TFFH 294</strain>
    </source>
</reference>
<keyword evidence="1" id="KW-0732">Signal</keyword>
<organism evidence="2 3">
    <name type="scientific">Fibroporia radiculosa</name>
    <dbReference type="NCBI Taxonomy" id="599839"/>
    <lineage>
        <taxon>Eukaryota</taxon>
        <taxon>Fungi</taxon>
        <taxon>Dikarya</taxon>
        <taxon>Basidiomycota</taxon>
        <taxon>Agaricomycotina</taxon>
        <taxon>Agaricomycetes</taxon>
        <taxon>Polyporales</taxon>
        <taxon>Fibroporiaceae</taxon>
        <taxon>Fibroporia</taxon>
    </lineage>
</organism>
<protein>
    <submittedName>
        <fullName evidence="2">Uncharacterized protein</fullName>
    </submittedName>
</protein>
<proteinExistence type="predicted"/>
<keyword evidence="3" id="KW-1185">Reference proteome</keyword>
<evidence type="ECO:0000256" key="1">
    <source>
        <dbReference type="SAM" id="SignalP"/>
    </source>
</evidence>
<dbReference type="AlphaFoldDB" id="J4IC97"/>
<dbReference type="GeneID" id="24100942"/>
<accession>J4IC97</accession>
<dbReference type="OrthoDB" id="10261782at2759"/>
<dbReference type="Proteomes" id="UP000006352">
    <property type="component" value="Unassembled WGS sequence"/>
</dbReference>
<name>J4IC97_9APHY</name>
<dbReference type="PANTHER" id="PTHR35204">
    <property type="entry name" value="YALI0A21131P"/>
    <property type="match status" value="1"/>
</dbReference>
<evidence type="ECO:0000313" key="3">
    <source>
        <dbReference type="Proteomes" id="UP000006352"/>
    </source>
</evidence>
<dbReference type="STRING" id="599839.J4IC97"/>
<evidence type="ECO:0000313" key="2">
    <source>
        <dbReference type="EMBL" id="CCM06031.1"/>
    </source>
</evidence>